<name>A0A328U4L1_9BACL</name>
<evidence type="ECO:0000313" key="2">
    <source>
        <dbReference type="Proteomes" id="UP000249260"/>
    </source>
</evidence>
<sequence>MPLVAKQRITSQTSNVVFAATEAAAVTAALTGVGGSPVVAVSNPFPFWPTIQKYANDNNPTFGAAANPAYIWSETPADPGESFGFAAISNSIPTLFTDNQYVITVTVFSDNAHTLRISAYDDEGLIPATNLNIFLNDGDTTSFNPSENGISPPYGWQNVRSYTINTIVSVGIFDNVRFIISFTGVNYDSNGPENPAGLAFIADIYQMVTST</sequence>
<comment type="caution">
    <text evidence="1">The sequence shown here is derived from an EMBL/GenBank/DDBJ whole genome shotgun (WGS) entry which is preliminary data.</text>
</comment>
<accession>A0A328U4L1</accession>
<dbReference type="RefSeq" id="WP_112884593.1">
    <property type="nucleotide sequence ID" value="NZ_QLUW01000004.1"/>
</dbReference>
<reference evidence="1 2" key="1">
    <citation type="submission" date="2018-06" db="EMBL/GenBank/DDBJ databases">
        <title>Paenibacillus montanisoli sp. nov., isolated from mountain area soil.</title>
        <authorList>
            <person name="Wu M."/>
        </authorList>
    </citation>
    <scope>NUCLEOTIDE SEQUENCE [LARGE SCALE GENOMIC DNA]</scope>
    <source>
        <strain evidence="1 2">RA17</strain>
    </source>
</reference>
<gene>
    <name evidence="1" type="ORF">DL346_22475</name>
</gene>
<dbReference type="AlphaFoldDB" id="A0A328U4L1"/>
<keyword evidence="2" id="KW-1185">Reference proteome</keyword>
<proteinExistence type="predicted"/>
<dbReference type="Proteomes" id="UP000249260">
    <property type="component" value="Unassembled WGS sequence"/>
</dbReference>
<dbReference type="OrthoDB" id="2941480at2"/>
<protein>
    <submittedName>
        <fullName evidence="1">Uncharacterized protein</fullName>
    </submittedName>
</protein>
<evidence type="ECO:0000313" key="1">
    <source>
        <dbReference type="EMBL" id="RAP74806.1"/>
    </source>
</evidence>
<organism evidence="1 2">
    <name type="scientific">Paenibacillus montanisoli</name>
    <dbReference type="NCBI Taxonomy" id="2081970"/>
    <lineage>
        <taxon>Bacteria</taxon>
        <taxon>Bacillati</taxon>
        <taxon>Bacillota</taxon>
        <taxon>Bacilli</taxon>
        <taxon>Bacillales</taxon>
        <taxon>Paenibacillaceae</taxon>
        <taxon>Paenibacillus</taxon>
    </lineage>
</organism>
<dbReference type="EMBL" id="QLUW01000004">
    <property type="protein sequence ID" value="RAP74806.1"/>
    <property type="molecule type" value="Genomic_DNA"/>
</dbReference>